<dbReference type="PANTHER" id="PTHR46202:SF1">
    <property type="entry name" value="DNA EXCISION REPAIR PROTEIN ERCC-8"/>
    <property type="match status" value="1"/>
</dbReference>
<dbReference type="InterPro" id="IPR042238">
    <property type="entry name" value="Rad28/ERCC8/Ckn1/ATCSA-1"/>
</dbReference>
<dbReference type="GO" id="GO:0006283">
    <property type="term" value="P:transcription-coupled nucleotide-excision repair"/>
    <property type="evidence" value="ECO:0007669"/>
    <property type="project" value="InterPro"/>
</dbReference>
<name>A0A1I7TA75_9PELO</name>
<sequence length="312" mass="35866">MGCDHTKKGHLEDISALDIDDGDQMIIFGSHSGSVSVANYKNLGREKWKKPMTLKLQKHALKTIKWCPIDLRLFMVTSAANWMRICDAPAEKVINSHQFDGDVHFDWNQHNTSEILVDLILKKRKNRVGMSLPSIIRWEDVVMDAVQWFPSKHHYVYVARRDGKVGVFDVRSTRGVLAEKKIHYASVFEMRFSSDGSRLVTADRSGHIHVADTWDLSTKSQFHGTPAQFHHRRPSMELMENQGDLYLAVNLDRLTIVKFPGHGGQDYDEIDAKVLWDKPMVFRKSSYELITGHQYNYLNLLTRRNDGCTNVL</sequence>
<reference evidence="2" key="1">
    <citation type="submission" date="2016-11" db="UniProtKB">
        <authorList>
            <consortium name="WormBaseParasite"/>
        </authorList>
    </citation>
    <scope>IDENTIFICATION</scope>
</reference>
<dbReference type="SMART" id="SM00320">
    <property type="entry name" value="WD40"/>
    <property type="match status" value="3"/>
</dbReference>
<protein>
    <submittedName>
        <fullName evidence="2">WD_REPEATS_REGION domain-containing protein</fullName>
    </submittedName>
</protein>
<organism evidence="1 2">
    <name type="scientific">Caenorhabditis tropicalis</name>
    <dbReference type="NCBI Taxonomy" id="1561998"/>
    <lineage>
        <taxon>Eukaryota</taxon>
        <taxon>Metazoa</taxon>
        <taxon>Ecdysozoa</taxon>
        <taxon>Nematoda</taxon>
        <taxon>Chromadorea</taxon>
        <taxon>Rhabditida</taxon>
        <taxon>Rhabditina</taxon>
        <taxon>Rhabditomorpha</taxon>
        <taxon>Rhabditoidea</taxon>
        <taxon>Rhabditidae</taxon>
        <taxon>Peloderinae</taxon>
        <taxon>Caenorhabditis</taxon>
    </lineage>
</organism>
<keyword evidence="1" id="KW-1185">Reference proteome</keyword>
<dbReference type="WBParaSite" id="Csp11.Scaffold562.g3940.t1">
    <property type="protein sequence ID" value="Csp11.Scaffold562.g3940.t1"/>
    <property type="gene ID" value="Csp11.Scaffold562.g3940"/>
</dbReference>
<dbReference type="GO" id="GO:0000209">
    <property type="term" value="P:protein polyubiquitination"/>
    <property type="evidence" value="ECO:0007669"/>
    <property type="project" value="TreeGrafter"/>
</dbReference>
<dbReference type="PANTHER" id="PTHR46202">
    <property type="entry name" value="DNA EXCISION REPAIR PROTEIN ERCC-8"/>
    <property type="match status" value="1"/>
</dbReference>
<dbReference type="SUPFAM" id="SSF50978">
    <property type="entry name" value="WD40 repeat-like"/>
    <property type="match status" value="1"/>
</dbReference>
<dbReference type="Gene3D" id="2.130.10.10">
    <property type="entry name" value="YVTN repeat-like/Quinoprotein amine dehydrogenase"/>
    <property type="match status" value="1"/>
</dbReference>
<dbReference type="AlphaFoldDB" id="A0A1I7TA75"/>
<dbReference type="GO" id="GO:0043161">
    <property type="term" value="P:proteasome-mediated ubiquitin-dependent protein catabolic process"/>
    <property type="evidence" value="ECO:0007669"/>
    <property type="project" value="TreeGrafter"/>
</dbReference>
<dbReference type="Proteomes" id="UP000095282">
    <property type="component" value="Unplaced"/>
</dbReference>
<dbReference type="InterPro" id="IPR001680">
    <property type="entry name" value="WD40_rpt"/>
</dbReference>
<evidence type="ECO:0000313" key="1">
    <source>
        <dbReference type="Proteomes" id="UP000095282"/>
    </source>
</evidence>
<dbReference type="Pfam" id="PF00400">
    <property type="entry name" value="WD40"/>
    <property type="match status" value="1"/>
</dbReference>
<evidence type="ECO:0000313" key="2">
    <source>
        <dbReference type="WBParaSite" id="Csp11.Scaffold562.g3940.t1"/>
    </source>
</evidence>
<proteinExistence type="predicted"/>
<dbReference type="STRING" id="1561998.A0A1I7TA75"/>
<dbReference type="GO" id="GO:0031464">
    <property type="term" value="C:Cul4A-RING E3 ubiquitin ligase complex"/>
    <property type="evidence" value="ECO:0007669"/>
    <property type="project" value="TreeGrafter"/>
</dbReference>
<dbReference type="InterPro" id="IPR036322">
    <property type="entry name" value="WD40_repeat_dom_sf"/>
</dbReference>
<dbReference type="eggNOG" id="ENOG502RT89">
    <property type="taxonomic scope" value="Eukaryota"/>
</dbReference>
<accession>A0A1I7TA75</accession>
<dbReference type="InterPro" id="IPR015943">
    <property type="entry name" value="WD40/YVTN_repeat-like_dom_sf"/>
</dbReference>
<dbReference type="GO" id="GO:0000109">
    <property type="term" value="C:nucleotide-excision repair complex"/>
    <property type="evidence" value="ECO:0007669"/>
    <property type="project" value="TreeGrafter"/>
</dbReference>